<dbReference type="RefSeq" id="WP_183631697.1">
    <property type="nucleotide sequence ID" value="NZ_BAABLE010000011.1"/>
</dbReference>
<dbReference type="EMBL" id="JACIET010000001">
    <property type="protein sequence ID" value="MBB4011284.1"/>
    <property type="molecule type" value="Genomic_DNA"/>
</dbReference>
<dbReference type="InterPro" id="IPR001360">
    <property type="entry name" value="Glyco_hydro_1"/>
</dbReference>
<feature type="active site" description="Nucleophile" evidence="9 11">
    <location>
        <position position="345"/>
    </location>
</feature>
<evidence type="ECO:0000256" key="8">
    <source>
        <dbReference type="ARBA" id="ARBA00023326"/>
    </source>
</evidence>
<dbReference type="InterPro" id="IPR017736">
    <property type="entry name" value="Glyco_hydro_1_beta-glucosidase"/>
</dbReference>
<evidence type="ECO:0000256" key="3">
    <source>
        <dbReference type="ARBA" id="ARBA00012744"/>
    </source>
</evidence>
<evidence type="ECO:0000313" key="13">
    <source>
        <dbReference type="EMBL" id="MBB4011284.1"/>
    </source>
</evidence>
<sequence length="443" mass="49424">MQLAFPADFIWGVATSAYQIEGAAQEDGRGPSIWDTFSHTPGKTTNGDTGDIACDHYHRYAEDVACMRQMGVGAYRFSCAWPRVQPDGQGAWNEKGWDFYARLLDSLDAAGIAAHATLYHWDLPQALEDLGGWRNRDTCRRFADYAAEFVRRFGKRIASIATHNEPWCTAFLGHQYGKFAPGNTDRKEAYLVAHHLLLSHGLAMQAMRAEQATAALGIVLNQSPCYPANRDSEADRTATRLADAFMNRWFMDPLFRGAYPADGVRHLGADAPAVEAGDMDIIGLPMDFLGINYYTRSFCSAEGGIEAPARLGVTDMGWEVYPEGLTDHLVRIARDYTPPPIYITENGAASDDVLNGGTVHDPLRVNYLRWHLDALAQARARDVDLRGYFAWSLLDNYEWDSGYAKRFGLVHVDYATQQRTLKDSALWYRGFILGQRAAATVKE</sequence>
<feature type="binding site" evidence="10">
    <location>
        <position position="164"/>
    </location>
    <ligand>
        <name>substrate</name>
    </ligand>
</feature>
<dbReference type="AlphaFoldDB" id="A0A840BGG7"/>
<dbReference type="PANTHER" id="PTHR10353:SF36">
    <property type="entry name" value="LP05116P"/>
    <property type="match status" value="1"/>
</dbReference>
<dbReference type="GO" id="GO:0030245">
    <property type="term" value="P:cellulose catabolic process"/>
    <property type="evidence" value="ECO:0007669"/>
    <property type="project" value="UniProtKB-KW"/>
</dbReference>
<feature type="binding site" evidence="10">
    <location>
        <position position="120"/>
    </location>
    <ligand>
        <name>substrate</name>
    </ligand>
</feature>
<dbReference type="Proteomes" id="UP000561045">
    <property type="component" value="Unassembled WGS sequence"/>
</dbReference>
<evidence type="ECO:0000256" key="4">
    <source>
        <dbReference type="ARBA" id="ARBA00022801"/>
    </source>
</evidence>
<dbReference type="PROSITE" id="PS00572">
    <property type="entry name" value="GLYCOSYL_HYDROL_F1_1"/>
    <property type="match status" value="1"/>
</dbReference>
<dbReference type="PANTHER" id="PTHR10353">
    <property type="entry name" value="GLYCOSYL HYDROLASE"/>
    <property type="match status" value="1"/>
</dbReference>
<keyword evidence="7 12" id="KW-0326">Glycosidase</keyword>
<evidence type="ECO:0000256" key="9">
    <source>
        <dbReference type="PIRSR" id="PIRSR617736-1"/>
    </source>
</evidence>
<dbReference type="EC" id="3.2.1.21" evidence="3 12"/>
<comment type="catalytic activity">
    <reaction evidence="1 12">
        <text>Hydrolysis of terminal, non-reducing beta-D-glucosyl residues with release of beta-D-glucose.</text>
        <dbReference type="EC" id="3.2.1.21"/>
    </reaction>
</comment>
<proteinExistence type="inferred from homology"/>
<dbReference type="Pfam" id="PF00232">
    <property type="entry name" value="Glyco_hydro_1"/>
    <property type="match status" value="1"/>
</dbReference>
<keyword evidence="4 12" id="KW-0378">Hydrolase</keyword>
<dbReference type="PRINTS" id="PR00131">
    <property type="entry name" value="GLHYDRLASE1"/>
</dbReference>
<keyword evidence="5" id="KW-0136">Cellulose degradation</keyword>
<keyword evidence="14" id="KW-1185">Reference proteome</keyword>
<dbReference type="Gene3D" id="3.20.20.80">
    <property type="entry name" value="Glycosidases"/>
    <property type="match status" value="1"/>
</dbReference>
<dbReference type="SUPFAM" id="SSF51445">
    <property type="entry name" value="(Trans)glycosidases"/>
    <property type="match status" value="1"/>
</dbReference>
<protein>
    <recommendedName>
        <fullName evidence="3 12">Beta-glucosidase</fullName>
        <ecNumber evidence="3 12">3.2.1.21</ecNumber>
    </recommendedName>
</protein>
<gene>
    <name evidence="13" type="ORF">GGR36_000592</name>
</gene>
<dbReference type="InterPro" id="IPR033132">
    <property type="entry name" value="GH_1_N_CS"/>
</dbReference>
<evidence type="ECO:0000256" key="2">
    <source>
        <dbReference type="ARBA" id="ARBA00010838"/>
    </source>
</evidence>
<comment type="caution">
    <text evidence="13">The sequence shown here is derived from an EMBL/GenBank/DDBJ whole genome shotgun (WGS) entry which is preliminary data.</text>
</comment>
<dbReference type="InterPro" id="IPR017853">
    <property type="entry name" value="GH"/>
</dbReference>
<keyword evidence="8" id="KW-0624">Polysaccharide degradation</keyword>
<feature type="binding site" evidence="10">
    <location>
        <position position="391"/>
    </location>
    <ligand>
        <name>substrate</name>
    </ligand>
</feature>
<evidence type="ECO:0000256" key="6">
    <source>
        <dbReference type="ARBA" id="ARBA00023277"/>
    </source>
</evidence>
<keyword evidence="6" id="KW-0119">Carbohydrate metabolism</keyword>
<evidence type="ECO:0000256" key="7">
    <source>
        <dbReference type="ARBA" id="ARBA00023295"/>
    </source>
</evidence>
<dbReference type="GO" id="GO:0008422">
    <property type="term" value="F:beta-glucosidase activity"/>
    <property type="evidence" value="ECO:0007669"/>
    <property type="project" value="UniProtKB-EC"/>
</dbReference>
<comment type="similarity">
    <text evidence="2 12">Belongs to the glycosyl hydrolase 1 family.</text>
</comment>
<name>A0A840BGG7_9RHOO</name>
<evidence type="ECO:0000256" key="12">
    <source>
        <dbReference type="RuleBase" id="RU361175"/>
    </source>
</evidence>
<evidence type="ECO:0000256" key="1">
    <source>
        <dbReference type="ARBA" id="ARBA00000448"/>
    </source>
</evidence>
<accession>A0A840BGG7</accession>
<reference evidence="13 14" key="1">
    <citation type="submission" date="2020-08" db="EMBL/GenBank/DDBJ databases">
        <title>Genomic Encyclopedia of Type Strains, Phase IV (KMG-IV): sequencing the most valuable type-strain genomes for metagenomic binning, comparative biology and taxonomic classification.</title>
        <authorList>
            <person name="Goeker M."/>
        </authorList>
    </citation>
    <scope>NUCLEOTIDE SEQUENCE [LARGE SCALE GENOMIC DNA]</scope>
    <source>
        <strain evidence="13 14">DSM 106739</strain>
    </source>
</reference>
<dbReference type="InterPro" id="IPR018120">
    <property type="entry name" value="Glyco_hydro_1_AS"/>
</dbReference>
<evidence type="ECO:0000256" key="5">
    <source>
        <dbReference type="ARBA" id="ARBA00023001"/>
    </source>
</evidence>
<feature type="binding site" evidence="10">
    <location>
        <position position="294"/>
    </location>
    <ligand>
        <name>substrate</name>
    </ligand>
</feature>
<feature type="binding site" evidence="10">
    <location>
        <begin position="398"/>
        <end position="399"/>
    </location>
    <ligand>
        <name>substrate</name>
    </ligand>
</feature>
<dbReference type="FunFam" id="3.20.20.80:FF:000004">
    <property type="entry name" value="Beta-glucosidase 6-phospho-beta-glucosidase"/>
    <property type="match status" value="1"/>
</dbReference>
<dbReference type="NCBIfam" id="TIGR03356">
    <property type="entry name" value="BGL"/>
    <property type="match status" value="1"/>
</dbReference>
<organism evidence="13 14">
    <name type="scientific">Niveibacterium umoris</name>
    <dbReference type="NCBI Taxonomy" id="1193620"/>
    <lineage>
        <taxon>Bacteria</taxon>
        <taxon>Pseudomonadati</taxon>
        <taxon>Pseudomonadota</taxon>
        <taxon>Betaproteobacteria</taxon>
        <taxon>Rhodocyclales</taxon>
        <taxon>Rhodocyclaceae</taxon>
        <taxon>Niveibacterium</taxon>
    </lineage>
</organism>
<dbReference type="PROSITE" id="PS00653">
    <property type="entry name" value="GLYCOSYL_HYDROL_F1_2"/>
    <property type="match status" value="1"/>
</dbReference>
<feature type="binding site" evidence="10">
    <location>
        <position position="19"/>
    </location>
    <ligand>
        <name>substrate</name>
    </ligand>
</feature>
<evidence type="ECO:0000256" key="11">
    <source>
        <dbReference type="PROSITE-ProRule" id="PRU10055"/>
    </source>
</evidence>
<feature type="active site" description="Proton donor" evidence="9">
    <location>
        <position position="165"/>
    </location>
</feature>
<evidence type="ECO:0000256" key="10">
    <source>
        <dbReference type="PIRSR" id="PIRSR617736-2"/>
    </source>
</evidence>
<evidence type="ECO:0000313" key="14">
    <source>
        <dbReference type="Proteomes" id="UP000561045"/>
    </source>
</evidence>